<feature type="signal peptide" evidence="2">
    <location>
        <begin position="1"/>
        <end position="29"/>
    </location>
</feature>
<feature type="chain" id="PRO_5039401652" evidence="2">
    <location>
        <begin position="30"/>
        <end position="335"/>
    </location>
</feature>
<evidence type="ECO:0000313" key="4">
    <source>
        <dbReference type="EMBL" id="MBB4917741.1"/>
    </source>
</evidence>
<dbReference type="Pfam" id="PF01497">
    <property type="entry name" value="Peripla_BP_2"/>
    <property type="match status" value="1"/>
</dbReference>
<evidence type="ECO:0000256" key="1">
    <source>
        <dbReference type="ARBA" id="ARBA00008814"/>
    </source>
</evidence>
<evidence type="ECO:0000313" key="5">
    <source>
        <dbReference type="Proteomes" id="UP000552644"/>
    </source>
</evidence>
<dbReference type="InterPro" id="IPR002491">
    <property type="entry name" value="ABC_transptr_periplasmic_BD"/>
</dbReference>
<comment type="similarity">
    <text evidence="1">Belongs to the bacterial solute-binding protein 8 family.</text>
</comment>
<comment type="caution">
    <text evidence="4">The sequence shown here is derived from an EMBL/GenBank/DDBJ whole genome shotgun (WGS) entry which is preliminary data.</text>
</comment>
<dbReference type="Proteomes" id="UP000552644">
    <property type="component" value="Unassembled WGS sequence"/>
</dbReference>
<dbReference type="Gene3D" id="3.40.50.1980">
    <property type="entry name" value="Nitrogenase molybdenum iron protein domain"/>
    <property type="match status" value="2"/>
</dbReference>
<evidence type="ECO:0000256" key="2">
    <source>
        <dbReference type="SAM" id="SignalP"/>
    </source>
</evidence>
<proteinExistence type="inferred from homology"/>
<dbReference type="PROSITE" id="PS50983">
    <property type="entry name" value="FE_B12_PBP"/>
    <property type="match status" value="1"/>
</dbReference>
<protein>
    <submittedName>
        <fullName evidence="4">Iron complex transport system substrate-binding protein</fullName>
    </submittedName>
</protein>
<accession>A0A7W7QRD5</accession>
<keyword evidence="2" id="KW-0732">Signal</keyword>
<keyword evidence="5" id="KW-1185">Reference proteome</keyword>
<dbReference type="AlphaFoldDB" id="A0A7W7QRD5"/>
<dbReference type="EMBL" id="JACHJP010000005">
    <property type="protein sequence ID" value="MBB4917741.1"/>
    <property type="molecule type" value="Genomic_DNA"/>
</dbReference>
<dbReference type="SUPFAM" id="SSF53807">
    <property type="entry name" value="Helical backbone' metal receptor"/>
    <property type="match status" value="1"/>
</dbReference>
<dbReference type="PANTHER" id="PTHR30535">
    <property type="entry name" value="VITAMIN B12-BINDING PROTEIN"/>
    <property type="match status" value="1"/>
</dbReference>
<dbReference type="InterPro" id="IPR050902">
    <property type="entry name" value="ABC_Transporter_SBP"/>
</dbReference>
<gene>
    <name evidence="4" type="ORF">FHS44_004861</name>
</gene>
<sequence length="335" mass="35113">MFTVNTSSRRIRRRSALALTVASCVIAMAGCGSDPGSTSAASGQGAIEVQSCGRTVSLAKPAESVVVIGGGSVDTLFEMGVGDRVVGVVGVHAKPAEKYRGQLGELPDIGDALPGREALLALHPDLVIAEQGRTLSGDGGTPTTEQLEEAGIAVYIANSGCEKNSATNKVSDVFGEIKNMGALLGVSDGAKTLNERLQKVLDDVAKRVDGRKPVKVAGVTLIGSDLWVNTGGLDVDIAELAGGSNSLFDDPSEEFKILSKEEITAANPEAILFFPSTTTNDPVGFVQQTFPTTDAVKNDRILIVNPDTAARTGVRPVYEVEEFARFLHPEAFKQE</sequence>
<dbReference type="RefSeq" id="WP_221461209.1">
    <property type="nucleotide sequence ID" value="NZ_JACHJP010000005.1"/>
</dbReference>
<reference evidence="4 5" key="1">
    <citation type="submission" date="2020-08" db="EMBL/GenBank/DDBJ databases">
        <title>Genomic Encyclopedia of Type Strains, Phase III (KMG-III): the genomes of soil and plant-associated and newly described type strains.</title>
        <authorList>
            <person name="Whitman W."/>
        </authorList>
    </citation>
    <scope>NUCLEOTIDE SEQUENCE [LARGE SCALE GENOMIC DNA]</scope>
    <source>
        <strain evidence="4 5">CECT 8840</strain>
    </source>
</reference>
<name>A0A7W7QRD5_9ACTN</name>
<organism evidence="4 5">
    <name type="scientific">Streptosporangium saharense</name>
    <dbReference type="NCBI Taxonomy" id="1706840"/>
    <lineage>
        <taxon>Bacteria</taxon>
        <taxon>Bacillati</taxon>
        <taxon>Actinomycetota</taxon>
        <taxon>Actinomycetes</taxon>
        <taxon>Streptosporangiales</taxon>
        <taxon>Streptosporangiaceae</taxon>
        <taxon>Streptosporangium</taxon>
    </lineage>
</organism>
<dbReference type="PANTHER" id="PTHR30535:SF34">
    <property type="entry name" value="MOLYBDATE-BINDING PROTEIN MOLA"/>
    <property type="match status" value="1"/>
</dbReference>
<feature type="domain" description="Fe/B12 periplasmic-binding" evidence="3">
    <location>
        <begin position="64"/>
        <end position="331"/>
    </location>
</feature>
<evidence type="ECO:0000259" key="3">
    <source>
        <dbReference type="PROSITE" id="PS50983"/>
    </source>
</evidence>